<dbReference type="EMBL" id="CBXV010000007">
    <property type="protein sequence ID" value="CDM65942.1"/>
    <property type="molecule type" value="Genomic_DNA"/>
</dbReference>
<keyword evidence="6" id="KW-1185">Reference proteome</keyword>
<sequence precursor="true">MRSVSRKAICLACLALVTRQIFALAPDRKIAQYIHDVWRAENGLPQNTVRDILQTRDGYIWLATDEGLVRFDGLHFTVFDKQNTAAIRSNNIQVLYEDRQANLWIGTDKGLVRLKDQRFVCYSTAEGLSNVNIRSIYEDHRGDIWVGTLNGLNRFRDGRFDVYTIKNGLPSNSINSVYEDRAGSLWINTSGGLARFDGERFTTYGIESGFPAGTVTAVLQSRDGDLWFGTSGGLVRFKDDRFTTYTTKDGLANNMVWALCEDHAGNLWIGTDGGLCLFKEGRLISYTTRDGLSDNSVMLIREDRDGNLWLGTAGGLTRFKDGRFDVYTARDGLSNNVILAIYEDREGNLWVGTEAGGLNVFKDTKFITYDSRDGLSDDMVWTVYQSHDGSIWIGTQSGGLNRFKDGSIAVYTTEDGLPSNTVRALCEDHEGALWIGTPRGLVRFKDGRFRTYTVQDGLSSDAIWAIHEDSNGQLWIGTLGGLTRYKGGKFTIYTTSDGLSDDAVLAIQSTPDGALWIGTRNGGLNLFKDGKFTAYTTEQGLSDNNVRAIYRDREGALWIGTRRGGLNRLKDGRLTSYTTREGLADDCVYQILEDEQNNLWMSCAKGIFRVNRQELNAFAEGKIEAIHSISYGTEDGMGSRECNGGQPAGWRSADGRLWFPTMKGVTVIAPESMKINRTPPSVVLEQVIADGTAYDPTQRAELPANTSRIEFQYTGLSFAAPEKVRFKYKLEGFDKDWIDAGTKRTVSYTNIPPGNYKFRVIACNNDGIWNEAGASFAFHLKPRFYQTLWFYSLLGVAILLLGWFIYRLRLKQVQARFAAVLAERNRMAREIHDALAQGFVGIGLQLEAMEKALAESPQMAKRHLEIAQRMVSYSLAEASRLVWDLRSPILENGNLAEALSEIARRLTSGTTVQVEMHISGSPRRLAESVESNLLRIGQEAITNAIKHARPRRIDVELSFEPQRVILRVKDDGCGWDLAENDLLARNGHFGLLNMSERAKQIKGQLAISSRPGEGTEVKVTVPIT</sequence>
<keyword evidence="1" id="KW-0597">Phosphoprotein</keyword>
<gene>
    <name evidence="5" type="ORF">PYK22_01951</name>
</gene>
<dbReference type="Gene3D" id="3.30.565.10">
    <property type="entry name" value="Histidine kinase-like ATPase, C-terminal domain"/>
    <property type="match status" value="1"/>
</dbReference>
<dbReference type="OrthoDB" id="176203at2"/>
<dbReference type="InterPro" id="IPR011123">
    <property type="entry name" value="Y_Y_Y"/>
</dbReference>
<dbReference type="PANTHER" id="PTHR43547:SF2">
    <property type="entry name" value="HYBRID SIGNAL TRANSDUCTION HISTIDINE KINASE C"/>
    <property type="match status" value="1"/>
</dbReference>
<evidence type="ECO:0000256" key="2">
    <source>
        <dbReference type="SAM" id="Phobius"/>
    </source>
</evidence>
<reference evidence="5 6" key="2">
    <citation type="submission" date="2015-01" db="EMBL/GenBank/DDBJ databases">
        <title>Complete genome sequence of Pyrinomonas methylaliphatogenes type strain K22T.</title>
        <authorList>
            <person name="Lee K.C.Y."/>
            <person name="Power J.F."/>
            <person name="Dunfield P.F."/>
            <person name="Morgan X.C."/>
            <person name="Huttenhower C."/>
            <person name="Stott M.B."/>
        </authorList>
    </citation>
    <scope>NUCLEOTIDE SEQUENCE [LARGE SCALE GENOMIC DNA]</scope>
    <source>
        <strain evidence="5 6">K22</strain>
    </source>
</reference>
<dbReference type="SUPFAM" id="SSF55874">
    <property type="entry name" value="ATPase domain of HSP90 chaperone/DNA topoisomerase II/histidine kinase"/>
    <property type="match status" value="1"/>
</dbReference>
<dbReference type="GO" id="GO:0000155">
    <property type="term" value="F:phosphorelay sensor kinase activity"/>
    <property type="evidence" value="ECO:0007669"/>
    <property type="project" value="InterPro"/>
</dbReference>
<dbReference type="InterPro" id="IPR003594">
    <property type="entry name" value="HATPase_dom"/>
</dbReference>
<dbReference type="GO" id="GO:0016020">
    <property type="term" value="C:membrane"/>
    <property type="evidence" value="ECO:0007669"/>
    <property type="project" value="InterPro"/>
</dbReference>
<dbReference type="CDD" id="cd16917">
    <property type="entry name" value="HATPase_UhpB-NarQ-NarX-like"/>
    <property type="match status" value="1"/>
</dbReference>
<name>A0A0B6WYY6_9BACT</name>
<keyword evidence="2" id="KW-0812">Transmembrane</keyword>
<dbReference type="Pfam" id="PF07730">
    <property type="entry name" value="HisKA_3"/>
    <property type="match status" value="1"/>
</dbReference>
<dbReference type="SUPFAM" id="SSF63829">
    <property type="entry name" value="Calcium-dependent phosphotriesterase"/>
    <property type="match status" value="3"/>
</dbReference>
<dbReference type="PROSITE" id="PS50109">
    <property type="entry name" value="HIS_KIN"/>
    <property type="match status" value="1"/>
</dbReference>
<dbReference type="AlphaFoldDB" id="A0A0B6WYY6"/>
<dbReference type="InterPro" id="IPR013783">
    <property type="entry name" value="Ig-like_fold"/>
</dbReference>
<dbReference type="InterPro" id="IPR036890">
    <property type="entry name" value="HATPase_C_sf"/>
</dbReference>
<keyword evidence="2" id="KW-0472">Membrane</keyword>
<dbReference type="InterPro" id="IPR011712">
    <property type="entry name" value="Sig_transdc_His_kin_sub3_dim/P"/>
</dbReference>
<dbReference type="Pfam" id="PF02518">
    <property type="entry name" value="HATPase_c"/>
    <property type="match status" value="1"/>
</dbReference>
<protein>
    <submittedName>
        <fullName evidence="5">Predicted periplasmic ligand-binding sensor domain</fullName>
    </submittedName>
</protein>
<feature type="domain" description="Histidine kinase" evidence="4">
    <location>
        <begin position="830"/>
        <end position="1024"/>
    </location>
</feature>
<dbReference type="InterPro" id="IPR015943">
    <property type="entry name" value="WD40/YVTN_repeat-like_dom_sf"/>
</dbReference>
<feature type="chain" id="PRO_5002123064" evidence="3">
    <location>
        <begin position="24"/>
        <end position="1024"/>
    </location>
</feature>
<dbReference type="Proteomes" id="UP000031518">
    <property type="component" value="Unassembled WGS sequence"/>
</dbReference>
<dbReference type="Gene3D" id="2.130.10.10">
    <property type="entry name" value="YVTN repeat-like/Quinoprotein amine dehydrogenase"/>
    <property type="match status" value="4"/>
</dbReference>
<dbReference type="GO" id="GO:0046983">
    <property type="term" value="F:protein dimerization activity"/>
    <property type="evidence" value="ECO:0007669"/>
    <property type="project" value="InterPro"/>
</dbReference>
<evidence type="ECO:0000313" key="6">
    <source>
        <dbReference type="Proteomes" id="UP000031518"/>
    </source>
</evidence>
<evidence type="ECO:0000313" key="5">
    <source>
        <dbReference type="EMBL" id="CDM65942.1"/>
    </source>
</evidence>
<dbReference type="InterPro" id="IPR005467">
    <property type="entry name" value="His_kinase_dom"/>
</dbReference>
<feature type="signal peptide" evidence="3">
    <location>
        <begin position="1"/>
        <end position="23"/>
    </location>
</feature>
<evidence type="ECO:0000259" key="4">
    <source>
        <dbReference type="PROSITE" id="PS50109"/>
    </source>
</evidence>
<feature type="transmembrane region" description="Helical" evidence="2">
    <location>
        <begin position="788"/>
        <end position="806"/>
    </location>
</feature>
<dbReference type="PANTHER" id="PTHR43547">
    <property type="entry name" value="TWO-COMPONENT HISTIDINE KINASE"/>
    <property type="match status" value="1"/>
</dbReference>
<dbReference type="SMART" id="SM00387">
    <property type="entry name" value="HATPase_c"/>
    <property type="match status" value="1"/>
</dbReference>
<proteinExistence type="predicted"/>
<keyword evidence="3" id="KW-0732">Signal</keyword>
<keyword evidence="2" id="KW-1133">Transmembrane helix</keyword>
<evidence type="ECO:0000256" key="3">
    <source>
        <dbReference type="SAM" id="SignalP"/>
    </source>
</evidence>
<evidence type="ECO:0000256" key="1">
    <source>
        <dbReference type="ARBA" id="ARBA00022553"/>
    </source>
</evidence>
<accession>A0A0B6WYY6</accession>
<organism evidence="5 6">
    <name type="scientific">Pyrinomonas methylaliphatogenes</name>
    <dbReference type="NCBI Taxonomy" id="454194"/>
    <lineage>
        <taxon>Bacteria</taxon>
        <taxon>Pseudomonadati</taxon>
        <taxon>Acidobacteriota</taxon>
        <taxon>Blastocatellia</taxon>
        <taxon>Blastocatellales</taxon>
        <taxon>Pyrinomonadaceae</taxon>
        <taxon>Pyrinomonas</taxon>
    </lineage>
</organism>
<dbReference type="Gene3D" id="1.20.5.1930">
    <property type="match status" value="1"/>
</dbReference>
<dbReference type="Pfam" id="PF07494">
    <property type="entry name" value="Reg_prop"/>
    <property type="match status" value="12"/>
</dbReference>
<dbReference type="Pfam" id="PF07495">
    <property type="entry name" value="Y_Y_Y"/>
    <property type="match status" value="1"/>
</dbReference>
<reference evidence="5 6" key="1">
    <citation type="submission" date="2013-12" db="EMBL/GenBank/DDBJ databases">
        <authorList>
            <person name="Stott M."/>
        </authorList>
    </citation>
    <scope>NUCLEOTIDE SEQUENCE [LARGE SCALE GENOMIC DNA]</scope>
    <source>
        <strain evidence="5 6">K22</strain>
    </source>
</reference>
<dbReference type="STRING" id="454194.PYK22_01951"/>
<dbReference type="RefSeq" id="WP_041976725.1">
    <property type="nucleotide sequence ID" value="NZ_CBXV010000007.1"/>
</dbReference>
<dbReference type="Gene3D" id="2.60.40.10">
    <property type="entry name" value="Immunoglobulins"/>
    <property type="match status" value="1"/>
</dbReference>
<dbReference type="InterPro" id="IPR011110">
    <property type="entry name" value="Reg_prop"/>
</dbReference>